<name>A0ABR1NY40_DIAER</name>
<proteinExistence type="predicted"/>
<dbReference type="Proteomes" id="UP001430848">
    <property type="component" value="Unassembled WGS sequence"/>
</dbReference>
<gene>
    <name evidence="14" type="ORF">SLS63_010004</name>
</gene>
<evidence type="ECO:0000256" key="6">
    <source>
        <dbReference type="ARBA" id="ARBA00023180"/>
    </source>
</evidence>
<dbReference type="EMBL" id="JAKNSF020000078">
    <property type="protein sequence ID" value="KAK7720109.1"/>
    <property type="molecule type" value="Genomic_DNA"/>
</dbReference>
<evidence type="ECO:0000256" key="11">
    <source>
        <dbReference type="SAM" id="MobiDB-lite"/>
    </source>
</evidence>
<dbReference type="PANTHER" id="PTHR20961:SF148">
    <property type="entry name" value="EGF DOMAIN-SPECIFIC O-LINKED N-ACETYLGLUCOSAMINE TRANSFERASE"/>
    <property type="match status" value="1"/>
</dbReference>
<dbReference type="InterPro" id="IPR049625">
    <property type="entry name" value="Glyco_transf_61_cat"/>
</dbReference>
<evidence type="ECO:0000256" key="12">
    <source>
        <dbReference type="SAM" id="SignalP"/>
    </source>
</evidence>
<evidence type="ECO:0000256" key="1">
    <source>
        <dbReference type="ARBA" id="ARBA00011970"/>
    </source>
</evidence>
<evidence type="ECO:0000256" key="5">
    <source>
        <dbReference type="ARBA" id="ARBA00022824"/>
    </source>
</evidence>
<organism evidence="14 15">
    <name type="scientific">Diaporthe eres</name>
    <name type="common">Phomopsis oblonga</name>
    <dbReference type="NCBI Taxonomy" id="83184"/>
    <lineage>
        <taxon>Eukaryota</taxon>
        <taxon>Fungi</taxon>
        <taxon>Dikarya</taxon>
        <taxon>Ascomycota</taxon>
        <taxon>Pezizomycotina</taxon>
        <taxon>Sordariomycetes</taxon>
        <taxon>Sordariomycetidae</taxon>
        <taxon>Diaporthales</taxon>
        <taxon>Diaporthaceae</taxon>
        <taxon>Diaporthe</taxon>
        <taxon>Diaporthe eres species complex</taxon>
    </lineage>
</organism>
<evidence type="ECO:0000256" key="10">
    <source>
        <dbReference type="ARBA" id="ARBA00049432"/>
    </source>
</evidence>
<accession>A0ABR1NY40</accession>
<reference evidence="14 15" key="1">
    <citation type="submission" date="2024-02" db="EMBL/GenBank/DDBJ databases">
        <title>De novo assembly and annotation of 12 fungi associated with fruit tree decline syndrome in Ontario, Canada.</title>
        <authorList>
            <person name="Sulman M."/>
            <person name="Ellouze W."/>
            <person name="Ilyukhin E."/>
        </authorList>
    </citation>
    <scope>NUCLEOTIDE SEQUENCE [LARGE SCALE GENOMIC DNA]</scope>
    <source>
        <strain evidence="14 15">M169</strain>
    </source>
</reference>
<feature type="region of interest" description="Disordered" evidence="11">
    <location>
        <begin position="35"/>
        <end position="56"/>
    </location>
</feature>
<dbReference type="Pfam" id="PF04577">
    <property type="entry name" value="Glyco_transf_61"/>
    <property type="match status" value="1"/>
</dbReference>
<dbReference type="PANTHER" id="PTHR20961">
    <property type="entry name" value="GLYCOSYLTRANSFERASE"/>
    <property type="match status" value="1"/>
</dbReference>
<feature type="domain" description="Glycosyltransferase 61 catalytic" evidence="13">
    <location>
        <begin position="277"/>
        <end position="460"/>
    </location>
</feature>
<dbReference type="InterPro" id="IPR007657">
    <property type="entry name" value="Glycosyltransferase_61"/>
</dbReference>
<evidence type="ECO:0000256" key="3">
    <source>
        <dbReference type="ARBA" id="ARBA00022679"/>
    </source>
</evidence>
<keyword evidence="2" id="KW-0328">Glycosyltransferase</keyword>
<keyword evidence="6" id="KW-0325">Glycoprotein</keyword>
<evidence type="ECO:0000256" key="9">
    <source>
        <dbReference type="ARBA" id="ARBA00048317"/>
    </source>
</evidence>
<comment type="catalytic activity">
    <reaction evidence="10">
        <text>L-threonyl-[protein] + UDP-N-acetyl-alpha-D-glucosamine = 3-O-(N-acetyl-beta-D-glucosaminyl)-L-threonyl-[protein] + UDP + H(+)</text>
        <dbReference type="Rhea" id="RHEA:48908"/>
        <dbReference type="Rhea" id="RHEA-COMP:11060"/>
        <dbReference type="Rhea" id="RHEA-COMP:12252"/>
        <dbReference type="ChEBI" id="CHEBI:15378"/>
        <dbReference type="ChEBI" id="CHEBI:30013"/>
        <dbReference type="ChEBI" id="CHEBI:57705"/>
        <dbReference type="ChEBI" id="CHEBI:58223"/>
        <dbReference type="ChEBI" id="CHEBI:90840"/>
        <dbReference type="EC" id="2.4.1.255"/>
    </reaction>
</comment>
<keyword evidence="4 12" id="KW-0732">Signal</keyword>
<evidence type="ECO:0000256" key="8">
    <source>
        <dbReference type="ARBA" id="ARBA00042574"/>
    </source>
</evidence>
<feature type="chain" id="PRO_5045830319" description="EGF domain-specific O-linked N-acetylglucosamine transferase" evidence="12">
    <location>
        <begin position="29"/>
        <end position="607"/>
    </location>
</feature>
<evidence type="ECO:0000313" key="14">
    <source>
        <dbReference type="EMBL" id="KAK7720109.1"/>
    </source>
</evidence>
<evidence type="ECO:0000256" key="4">
    <source>
        <dbReference type="ARBA" id="ARBA00022729"/>
    </source>
</evidence>
<keyword evidence="15" id="KW-1185">Reference proteome</keyword>
<evidence type="ECO:0000313" key="15">
    <source>
        <dbReference type="Proteomes" id="UP001430848"/>
    </source>
</evidence>
<evidence type="ECO:0000259" key="13">
    <source>
        <dbReference type="Pfam" id="PF04577"/>
    </source>
</evidence>
<evidence type="ECO:0000256" key="7">
    <source>
        <dbReference type="ARBA" id="ARBA00040944"/>
    </source>
</evidence>
<feature type="signal peptide" evidence="12">
    <location>
        <begin position="1"/>
        <end position="28"/>
    </location>
</feature>
<comment type="caution">
    <text evidence="14">The sequence shown here is derived from an EMBL/GenBank/DDBJ whole genome shotgun (WGS) entry which is preliminary data.</text>
</comment>
<evidence type="ECO:0000256" key="2">
    <source>
        <dbReference type="ARBA" id="ARBA00022676"/>
    </source>
</evidence>
<protein>
    <recommendedName>
        <fullName evidence="7">EGF domain-specific O-linked N-acetylglucosamine transferase</fullName>
        <ecNumber evidence="1">2.4.1.255</ecNumber>
    </recommendedName>
    <alternativeName>
        <fullName evidence="8">Extracellular O-linked N-acetylglucosamine transferase</fullName>
    </alternativeName>
</protein>
<keyword evidence="5" id="KW-0256">Endoplasmic reticulum</keyword>
<dbReference type="EC" id="2.4.1.255" evidence="1"/>
<keyword evidence="3" id="KW-0808">Transferase</keyword>
<sequence>MATFFAPGRRYALLLSGLVLLLLFSLRSFPTTSLGPLPTAEGQQAPPEAEGTERDGDRTVVAALPLPPEYNATGPGRSSEPQSQFCRDRFSTKFLEDFRDRRAGYCSESSASDLTCFHTVNSGSFASGSLDSFCIAQKGVVFDVKQQKFTFDCQIRELSDHEKALGAAPFEDLQSYQYLTGPKYVLKEWMDLKLKKTPKFLGGGSVESTQHKEKSFVILMKREVDGNLWHCLNEIMAILSTLDVLRATPEPESGEKAVFSPEDLSRTEIVIIDEFPDGPYFDLFQLASGKEPMRLAEWVASRSSDTSLRKDAAIIPVDKLIIPLAGAANPLWSDWVTINCDENSVLRVFVQRVFDFYGIPRERQRGVPRSHASSLSLSPSPPRLNVRIVVRRNSRRLIGLEEHLFEAARAKFAHVADIRLVDFEGKPFREQIEIARDTDVLVGMHGAGFTHVMFMEEGRGALVEIQPDRLCHRGFRNLAKMTGQLYFVAGANKVLGNCYPGLGGNLEQMPDDGTSFLPFDTSRCWSFTTDPEGWSFVCSDPKVTGGEKSYMMCRNRAASDDWYHTCEKKEASDIWWMTRYIMEQDRFLKLVGDAIEAVQKREMERAG</sequence>
<comment type="catalytic activity">
    <reaction evidence="9">
        <text>L-seryl-[protein] + UDP-N-acetyl-alpha-D-glucosamine = 3-O-(N-acetyl-beta-D-glucosaminyl)-L-seryl-[protein] + UDP + H(+)</text>
        <dbReference type="Rhea" id="RHEA:48904"/>
        <dbReference type="Rhea" id="RHEA-COMP:9863"/>
        <dbReference type="Rhea" id="RHEA-COMP:12251"/>
        <dbReference type="ChEBI" id="CHEBI:15378"/>
        <dbReference type="ChEBI" id="CHEBI:29999"/>
        <dbReference type="ChEBI" id="CHEBI:57705"/>
        <dbReference type="ChEBI" id="CHEBI:58223"/>
        <dbReference type="ChEBI" id="CHEBI:90838"/>
        <dbReference type="EC" id="2.4.1.255"/>
    </reaction>
</comment>